<dbReference type="Proteomes" id="UP000834106">
    <property type="component" value="Chromosome 8"/>
</dbReference>
<keyword evidence="4" id="KW-0539">Nucleus</keyword>
<dbReference type="PANTHER" id="PTHR31719:SF179">
    <property type="entry name" value="OS08G0148400 PROTEIN"/>
    <property type="match status" value="1"/>
</dbReference>
<reference evidence="6" key="1">
    <citation type="submission" date="2023-05" db="EMBL/GenBank/DDBJ databases">
        <authorList>
            <person name="Huff M."/>
        </authorList>
    </citation>
    <scope>NUCLEOTIDE SEQUENCE</scope>
</reference>
<name>A0AAD1ZAE3_9LAMI</name>
<organism evidence="6 7">
    <name type="scientific">Fraxinus pennsylvanica</name>
    <dbReference type="NCBI Taxonomy" id="56036"/>
    <lineage>
        <taxon>Eukaryota</taxon>
        <taxon>Viridiplantae</taxon>
        <taxon>Streptophyta</taxon>
        <taxon>Embryophyta</taxon>
        <taxon>Tracheophyta</taxon>
        <taxon>Spermatophyta</taxon>
        <taxon>Magnoliopsida</taxon>
        <taxon>eudicotyledons</taxon>
        <taxon>Gunneridae</taxon>
        <taxon>Pentapetalae</taxon>
        <taxon>asterids</taxon>
        <taxon>lamiids</taxon>
        <taxon>Lamiales</taxon>
        <taxon>Oleaceae</taxon>
        <taxon>Oleeae</taxon>
        <taxon>Fraxinus</taxon>
    </lineage>
</organism>
<evidence type="ECO:0000256" key="3">
    <source>
        <dbReference type="ARBA" id="ARBA00023163"/>
    </source>
</evidence>
<dbReference type="GO" id="GO:0003677">
    <property type="term" value="F:DNA binding"/>
    <property type="evidence" value="ECO:0007669"/>
    <property type="project" value="UniProtKB-KW"/>
</dbReference>
<accession>A0AAD1ZAE3</accession>
<dbReference type="SUPFAM" id="SSF101941">
    <property type="entry name" value="NAC domain"/>
    <property type="match status" value="1"/>
</dbReference>
<evidence type="ECO:0000313" key="7">
    <source>
        <dbReference type="Proteomes" id="UP000834106"/>
    </source>
</evidence>
<dbReference type="AlphaFoldDB" id="A0AAD1ZAE3"/>
<evidence type="ECO:0000313" key="6">
    <source>
        <dbReference type="EMBL" id="CAI9765724.1"/>
    </source>
</evidence>
<evidence type="ECO:0000256" key="4">
    <source>
        <dbReference type="ARBA" id="ARBA00023242"/>
    </source>
</evidence>
<evidence type="ECO:0000256" key="1">
    <source>
        <dbReference type="ARBA" id="ARBA00023015"/>
    </source>
</evidence>
<gene>
    <name evidence="6" type="ORF">FPE_LOCUS13154</name>
</gene>
<proteinExistence type="predicted"/>
<protein>
    <recommendedName>
        <fullName evidence="5">NAC domain-containing protein</fullName>
    </recommendedName>
</protein>
<dbReference type="InterPro" id="IPR036093">
    <property type="entry name" value="NAC_dom_sf"/>
</dbReference>
<keyword evidence="2" id="KW-0238">DNA-binding</keyword>
<dbReference type="PANTHER" id="PTHR31719">
    <property type="entry name" value="NAC TRANSCRIPTION FACTOR 56"/>
    <property type="match status" value="1"/>
</dbReference>
<dbReference type="Pfam" id="PF02365">
    <property type="entry name" value="NAM"/>
    <property type="match status" value="1"/>
</dbReference>
<dbReference type="PROSITE" id="PS51005">
    <property type="entry name" value="NAC"/>
    <property type="match status" value="1"/>
</dbReference>
<evidence type="ECO:0000259" key="5">
    <source>
        <dbReference type="PROSITE" id="PS51005"/>
    </source>
</evidence>
<sequence length="170" mass="19769">MENKHMQTNPNFFSEYFESLPVGYRFMPTDDEHILHYLMKKANNEKLPRNKINVVKLYDFNPEELADDYRLSGENEWFFFTPRSKKYKNATRPNRAAGNGYWKASAADTVVTHNGVNVRSRKTGVCCDGKLPKCKESKTSWIMHEYKVNNPPPVQRSSADNVKVNLSTYH</sequence>
<dbReference type="InterPro" id="IPR003441">
    <property type="entry name" value="NAC-dom"/>
</dbReference>
<feature type="domain" description="NAC" evidence="5">
    <location>
        <begin position="20"/>
        <end position="170"/>
    </location>
</feature>
<keyword evidence="7" id="KW-1185">Reference proteome</keyword>
<dbReference type="GO" id="GO:0006355">
    <property type="term" value="P:regulation of DNA-templated transcription"/>
    <property type="evidence" value="ECO:0007669"/>
    <property type="project" value="InterPro"/>
</dbReference>
<keyword evidence="1" id="KW-0805">Transcription regulation</keyword>
<evidence type="ECO:0000256" key="2">
    <source>
        <dbReference type="ARBA" id="ARBA00023125"/>
    </source>
</evidence>
<dbReference type="Gene3D" id="2.170.150.80">
    <property type="entry name" value="NAC domain"/>
    <property type="match status" value="1"/>
</dbReference>
<dbReference type="EMBL" id="OU503043">
    <property type="protein sequence ID" value="CAI9765724.1"/>
    <property type="molecule type" value="Genomic_DNA"/>
</dbReference>
<keyword evidence="3" id="KW-0804">Transcription</keyword>